<dbReference type="PANTHER" id="PTHR43917">
    <property type="match status" value="1"/>
</dbReference>
<dbReference type="SFLD" id="SFLDG00358">
    <property type="entry name" value="Main_(cytGST)"/>
    <property type="match status" value="1"/>
</dbReference>
<dbReference type="InterPro" id="IPR051369">
    <property type="entry name" value="GST_Theta"/>
</dbReference>
<dbReference type="GO" id="GO:0006749">
    <property type="term" value="P:glutathione metabolic process"/>
    <property type="evidence" value="ECO:0007669"/>
    <property type="project" value="TreeGrafter"/>
</dbReference>
<accession>A0A1I8N031</accession>
<dbReference type="CDD" id="cd03183">
    <property type="entry name" value="GST_C_Theta"/>
    <property type="match status" value="1"/>
</dbReference>
<dbReference type="eggNOG" id="KOG0867">
    <property type="taxonomic scope" value="Eukaryota"/>
</dbReference>
<dbReference type="VEuPathDB" id="VectorBase:MDOA010154"/>
<evidence type="ECO:0000313" key="8">
    <source>
        <dbReference type="EnsemblMetazoa" id="MDOA010154-PA"/>
    </source>
</evidence>
<evidence type="ECO:0000313" key="10">
    <source>
        <dbReference type="RefSeq" id="XP_005177612.1"/>
    </source>
</evidence>
<name>A0A1I8N031_MUSDO</name>
<dbReference type="Gene3D" id="3.40.30.10">
    <property type="entry name" value="Glutaredoxin"/>
    <property type="match status" value="1"/>
</dbReference>
<keyword evidence="3" id="KW-0963">Cytoplasm</keyword>
<dbReference type="STRING" id="7370.A0A1I8N031"/>
<dbReference type="Proteomes" id="UP001652621">
    <property type="component" value="Unplaced"/>
</dbReference>
<dbReference type="KEGG" id="mde:101888110"/>
<dbReference type="InterPro" id="IPR036282">
    <property type="entry name" value="Glutathione-S-Trfase_C_sf"/>
</dbReference>
<dbReference type="SUPFAM" id="SSF47616">
    <property type="entry name" value="GST C-terminal domain-like"/>
    <property type="match status" value="1"/>
</dbReference>
<dbReference type="GO" id="GO:0005737">
    <property type="term" value="C:cytoplasm"/>
    <property type="evidence" value="ECO:0007669"/>
    <property type="project" value="UniProtKB-SubCell"/>
</dbReference>
<dbReference type="SUPFAM" id="SSF52833">
    <property type="entry name" value="Thioredoxin-like"/>
    <property type="match status" value="1"/>
</dbReference>
<feature type="domain" description="GST C-terminal" evidence="7">
    <location>
        <begin position="94"/>
        <end position="228"/>
    </location>
</feature>
<comment type="catalytic activity">
    <reaction evidence="5">
        <text>RX + glutathione = an S-substituted glutathione + a halide anion + H(+)</text>
        <dbReference type="Rhea" id="RHEA:16437"/>
        <dbReference type="ChEBI" id="CHEBI:15378"/>
        <dbReference type="ChEBI" id="CHEBI:16042"/>
        <dbReference type="ChEBI" id="CHEBI:17792"/>
        <dbReference type="ChEBI" id="CHEBI:57925"/>
        <dbReference type="ChEBI" id="CHEBI:90779"/>
        <dbReference type="EC" id="2.5.1.18"/>
    </reaction>
</comment>
<evidence type="ECO:0000259" key="7">
    <source>
        <dbReference type="PROSITE" id="PS50405"/>
    </source>
</evidence>
<dbReference type="InterPro" id="IPR040077">
    <property type="entry name" value="GST_C_Theta"/>
</dbReference>
<dbReference type="InterPro" id="IPR010987">
    <property type="entry name" value="Glutathione-S-Trfase_C-like"/>
</dbReference>
<gene>
    <name evidence="8" type="primary">101888110</name>
    <name evidence="10" type="synonym">LOC101888110</name>
</gene>
<evidence type="ECO:0000256" key="3">
    <source>
        <dbReference type="ARBA" id="ARBA00022490"/>
    </source>
</evidence>
<evidence type="ECO:0000256" key="4">
    <source>
        <dbReference type="ARBA" id="ARBA00022679"/>
    </source>
</evidence>
<reference evidence="8" key="1">
    <citation type="submission" date="2020-05" db="UniProtKB">
        <authorList>
            <consortium name="EnsemblMetazoa"/>
        </authorList>
    </citation>
    <scope>IDENTIFICATION</scope>
    <source>
        <strain evidence="8">Aabys</strain>
    </source>
</reference>
<evidence type="ECO:0000256" key="5">
    <source>
        <dbReference type="ARBA" id="ARBA00047960"/>
    </source>
</evidence>
<dbReference type="SFLD" id="SFLDS00019">
    <property type="entry name" value="Glutathione_Transferase_(cytos"/>
    <property type="match status" value="1"/>
</dbReference>
<dbReference type="PROSITE" id="PS50405">
    <property type="entry name" value="GST_CTER"/>
    <property type="match status" value="1"/>
</dbReference>
<keyword evidence="9" id="KW-1185">Reference proteome</keyword>
<reference evidence="10" key="2">
    <citation type="submission" date="2025-04" db="UniProtKB">
        <authorList>
            <consortium name="RefSeq"/>
        </authorList>
    </citation>
    <scope>IDENTIFICATION</scope>
    <source>
        <strain evidence="10">Aabys</strain>
    </source>
</reference>
<dbReference type="FunFam" id="1.20.1050.10:FF:000039">
    <property type="entry name" value="Glutathione S-transferase theta-1"/>
    <property type="match status" value="1"/>
</dbReference>
<evidence type="ECO:0000256" key="1">
    <source>
        <dbReference type="ARBA" id="ARBA00004496"/>
    </source>
</evidence>
<dbReference type="PANTHER" id="PTHR43917:SF8">
    <property type="entry name" value="GH16740P-RELATED"/>
    <property type="match status" value="1"/>
</dbReference>
<dbReference type="PROSITE" id="PS50404">
    <property type="entry name" value="GST_NTER"/>
    <property type="match status" value="1"/>
</dbReference>
<dbReference type="InterPro" id="IPR036249">
    <property type="entry name" value="Thioredoxin-like_sf"/>
</dbReference>
<evidence type="ECO:0000256" key="2">
    <source>
        <dbReference type="ARBA" id="ARBA00009899"/>
    </source>
</evidence>
<evidence type="ECO:0000313" key="9">
    <source>
        <dbReference type="Proteomes" id="UP001652621"/>
    </source>
</evidence>
<comment type="subcellular location">
    <subcellularLocation>
        <location evidence="1">Cytoplasm</location>
    </subcellularLocation>
</comment>
<dbReference type="Gene3D" id="1.20.1050.10">
    <property type="match status" value="1"/>
</dbReference>
<dbReference type="InterPro" id="IPR004046">
    <property type="entry name" value="GST_C"/>
</dbReference>
<proteinExistence type="inferred from homology"/>
<dbReference type="AlphaFoldDB" id="A0A1I8N031"/>
<feature type="domain" description="GST N-terminal" evidence="6">
    <location>
        <begin position="3"/>
        <end position="88"/>
    </location>
</feature>
<organism evidence="8">
    <name type="scientific">Musca domestica</name>
    <name type="common">House fly</name>
    <dbReference type="NCBI Taxonomy" id="7370"/>
    <lineage>
        <taxon>Eukaryota</taxon>
        <taxon>Metazoa</taxon>
        <taxon>Ecdysozoa</taxon>
        <taxon>Arthropoda</taxon>
        <taxon>Hexapoda</taxon>
        <taxon>Insecta</taxon>
        <taxon>Pterygota</taxon>
        <taxon>Neoptera</taxon>
        <taxon>Endopterygota</taxon>
        <taxon>Diptera</taxon>
        <taxon>Brachycera</taxon>
        <taxon>Muscomorpha</taxon>
        <taxon>Muscoidea</taxon>
        <taxon>Muscidae</taxon>
        <taxon>Musca</taxon>
    </lineage>
</organism>
<dbReference type="OrthoDB" id="422574at2759"/>
<keyword evidence="4" id="KW-0808">Transferase</keyword>
<dbReference type="Pfam" id="PF00043">
    <property type="entry name" value="GST_C"/>
    <property type="match status" value="1"/>
</dbReference>
<dbReference type="EnsemblMetazoa" id="MDOA010154-RA">
    <property type="protein sequence ID" value="MDOA010154-PA"/>
    <property type="gene ID" value="MDOA010154"/>
</dbReference>
<comment type="similarity">
    <text evidence="2">Belongs to the GST superfamily. Theta family.</text>
</comment>
<dbReference type="GO" id="GO:0004364">
    <property type="term" value="F:glutathione transferase activity"/>
    <property type="evidence" value="ECO:0007669"/>
    <property type="project" value="UniProtKB-EC"/>
</dbReference>
<evidence type="ECO:0000259" key="6">
    <source>
        <dbReference type="PROSITE" id="PS50404"/>
    </source>
</evidence>
<dbReference type="InterPro" id="IPR004045">
    <property type="entry name" value="Glutathione_S-Trfase_N"/>
</dbReference>
<dbReference type="GeneID" id="101888110"/>
<dbReference type="VEuPathDB" id="VectorBase:MDOMA2_016325"/>
<protein>
    <submittedName>
        <fullName evidence="10">Glutathione S-transferase theta-1</fullName>
    </submittedName>
</protein>
<dbReference type="RefSeq" id="XP_005177612.1">
    <property type="nucleotide sequence ID" value="XM_005177555.3"/>
</dbReference>
<dbReference type="InterPro" id="IPR040079">
    <property type="entry name" value="Glutathione_S-Trfase"/>
</dbReference>
<dbReference type="Pfam" id="PF02798">
    <property type="entry name" value="GST_N"/>
    <property type="match status" value="1"/>
</dbReference>
<sequence length="230" mass="27176">MDTSLEYYFDFLSQPSRALYILLKASETKFEPKTINLLGGENIQEDYKQINRFQKVPAIIDREHDQPLHLAESIAILRYLAAKNYISDEFYPCDFHQRARIDEFLSWQHNGIRTSCSLYFRFLWVQEKVFGSPASEAKVAKYRKLMEIDLESMENLWLKDSDFLTGSKLTAADVFGACEIEQIRCCGYEIKNKYPKVFAWIERVRKGLHPYFNEAHQVIYTYEKDYKSKL</sequence>